<reference evidence="1 2" key="1">
    <citation type="submission" date="2016-01" db="EMBL/GenBank/DDBJ databases">
        <title>Genome Sequences of Twelve Sporeforming Bacillus Species Isolated from Foods.</title>
        <authorList>
            <person name="Berendsen E.M."/>
            <person name="Wells-Bennik M.H."/>
            <person name="Krawcyk A.O."/>
            <person name="De Jong A."/>
            <person name="Holsappel S."/>
            <person name="Eijlander R.T."/>
            <person name="Kuipers O.P."/>
        </authorList>
    </citation>
    <scope>NUCLEOTIDE SEQUENCE [LARGE SCALE GENOMIC DNA]</scope>
    <source>
        <strain evidence="1 2">B4102</strain>
    </source>
</reference>
<dbReference type="EMBL" id="LQYN01000033">
    <property type="protein sequence ID" value="KYD08275.1"/>
    <property type="molecule type" value="Genomic_DNA"/>
</dbReference>
<gene>
    <name evidence="1" type="ORF">B4102_2848</name>
</gene>
<dbReference type="RefSeq" id="WP_066229972.1">
    <property type="nucleotide sequence ID" value="NZ_JALKTV010000015.1"/>
</dbReference>
<sequence length="338" mass="40232">MVSYVNEIEQLINGKVSDVKKSASKVNQARNQDKWEGTQIEQIFKQRTYCHPKADIIVDLIRQIPSQYDNQQKVYWIFNWLVSNINYSRLKQPHFPLVRTDVDTLSLREGTCGDFSNLFVSCMLHLDIPTKYVRVKRDVYNDEQDHICAAFFDGDRWMLVDPTPSYGLINGWDIRHKEIELIEPEKHWEELQNEEYQWFSIAMNKYNDAAISGILFAPWIHESIIHTTKDQTKTVFFLLTFDKNYNWKLWVTYHEQSARKRSCPIRLRSTKKGVYEWDECLDDTLEVWDENRWESKGFLLEGDLSRNSLLKTVIKEIRMVEPSILEIIYFIEDRANQK</sequence>
<evidence type="ECO:0000313" key="2">
    <source>
        <dbReference type="Proteomes" id="UP000075666"/>
    </source>
</evidence>
<dbReference type="OrthoDB" id="2286594at2"/>
<dbReference type="PATRIC" id="fig|46224.3.peg.2428"/>
<name>A0A150L7M8_9BACI</name>
<dbReference type="AlphaFoldDB" id="A0A150L7M8"/>
<dbReference type="STRING" id="46224.B4102_2848"/>
<organism evidence="1 2">
    <name type="scientific">Heyndrickxia sporothermodurans</name>
    <dbReference type="NCBI Taxonomy" id="46224"/>
    <lineage>
        <taxon>Bacteria</taxon>
        <taxon>Bacillati</taxon>
        <taxon>Bacillota</taxon>
        <taxon>Bacilli</taxon>
        <taxon>Bacillales</taxon>
        <taxon>Bacillaceae</taxon>
        <taxon>Heyndrickxia</taxon>
    </lineage>
</organism>
<comment type="caution">
    <text evidence="1">The sequence shown here is derived from an EMBL/GenBank/DDBJ whole genome shotgun (WGS) entry which is preliminary data.</text>
</comment>
<protein>
    <submittedName>
        <fullName evidence="1">Uncharacterized protein</fullName>
    </submittedName>
</protein>
<dbReference type="Pfam" id="PF01841">
    <property type="entry name" value="Transglut_core"/>
    <property type="match status" value="1"/>
</dbReference>
<evidence type="ECO:0000313" key="1">
    <source>
        <dbReference type="EMBL" id="KYD08275.1"/>
    </source>
</evidence>
<dbReference type="InterPro" id="IPR002931">
    <property type="entry name" value="Transglutaminase-like"/>
</dbReference>
<keyword evidence="2" id="KW-1185">Reference proteome</keyword>
<dbReference type="SMART" id="SM00460">
    <property type="entry name" value="TGc"/>
    <property type="match status" value="1"/>
</dbReference>
<dbReference type="InterPro" id="IPR038765">
    <property type="entry name" value="Papain-like_cys_pep_sf"/>
</dbReference>
<accession>A0A150L7M8</accession>
<proteinExistence type="predicted"/>
<dbReference type="SUPFAM" id="SSF54001">
    <property type="entry name" value="Cysteine proteinases"/>
    <property type="match status" value="1"/>
</dbReference>
<dbReference type="GeneID" id="62496888"/>
<dbReference type="Proteomes" id="UP000075666">
    <property type="component" value="Unassembled WGS sequence"/>
</dbReference>
<dbReference type="Gene3D" id="3.10.620.30">
    <property type="match status" value="1"/>
</dbReference>